<sequence length="163" mass="17730">MKIKTSLLLLSVLSTSVSASALHLSPELKIGSYHGFGVQAGITDVASLGAVYLSYSHIWYDSDRYDETVDAYRVGIQNMFGRNQNQGFQAEIGVASYDGTKTRSGEVEEKTTHGLSIGGAYVYQATPMLGLRAGVDMNIFDHNKTFVPYDTTVNFNLGAIISF</sequence>
<proteinExistence type="predicted"/>
<feature type="chain" id="PRO_5015062357" description="Outer membrane protein beta-barrel domain-containing protein" evidence="1">
    <location>
        <begin position="20"/>
        <end position="163"/>
    </location>
</feature>
<dbReference type="EMBL" id="JAKMYX010000026">
    <property type="protein sequence ID" value="MDH5921179.1"/>
    <property type="molecule type" value="Genomic_DNA"/>
</dbReference>
<accession>A0A1C3J268</accession>
<evidence type="ECO:0000313" key="3">
    <source>
        <dbReference type="Proteomes" id="UP001159663"/>
    </source>
</evidence>
<dbReference type="AlphaFoldDB" id="A0A1C3J268"/>
<dbReference type="Proteomes" id="UP001159663">
    <property type="component" value="Unassembled WGS sequence"/>
</dbReference>
<dbReference type="RefSeq" id="WP_065682643.1">
    <property type="nucleotide sequence ID" value="NZ_CAWNTD010000185.1"/>
</dbReference>
<evidence type="ECO:0000256" key="1">
    <source>
        <dbReference type="SAM" id="SignalP"/>
    </source>
</evidence>
<reference evidence="2" key="1">
    <citation type="submission" date="2022-01" db="EMBL/GenBank/DDBJ databases">
        <title>Vibrio aestuarianus Clade A and Clade B isolates are associated with Pacific oyster (Crassostrea gigas) disease outbreaks across Ireland.</title>
        <authorList>
            <person name="Coyle N."/>
            <person name="O'Toole C."/>
            <person name="Thomas J.C.L."/>
            <person name="Ryder D."/>
            <person name="Cheslett D."/>
            <person name="Feist S."/>
            <person name="Bean T."/>
            <person name="Joseph A."/>
            <person name="Waina A."/>
            <person name="Feil E."/>
            <person name="Verner-Jeffreys D.W."/>
        </authorList>
    </citation>
    <scope>NUCLEOTIDE SEQUENCE</scope>
    <source>
        <strain evidence="2">S/17/14 A</strain>
    </source>
</reference>
<evidence type="ECO:0000313" key="2">
    <source>
        <dbReference type="EMBL" id="MDH5921179.1"/>
    </source>
</evidence>
<feature type="signal peptide" evidence="1">
    <location>
        <begin position="1"/>
        <end position="19"/>
    </location>
</feature>
<evidence type="ECO:0008006" key="4">
    <source>
        <dbReference type="Google" id="ProtNLM"/>
    </source>
</evidence>
<name>A0A1C3J268_VIBSP</name>
<keyword evidence="1" id="KW-0732">Signal</keyword>
<gene>
    <name evidence="2" type="ORF">L8R85_09085</name>
</gene>
<dbReference type="GeneID" id="72397123"/>
<protein>
    <recommendedName>
        <fullName evidence="4">Outer membrane protein beta-barrel domain-containing protein</fullName>
    </recommendedName>
</protein>
<comment type="caution">
    <text evidence="2">The sequence shown here is derived from an EMBL/GenBank/DDBJ whole genome shotgun (WGS) entry which is preliminary data.</text>
</comment>
<organism evidence="2 3">
    <name type="scientific">Vibrio splendidus</name>
    <dbReference type="NCBI Taxonomy" id="29497"/>
    <lineage>
        <taxon>Bacteria</taxon>
        <taxon>Pseudomonadati</taxon>
        <taxon>Pseudomonadota</taxon>
        <taxon>Gammaproteobacteria</taxon>
        <taxon>Vibrionales</taxon>
        <taxon>Vibrionaceae</taxon>
        <taxon>Vibrio</taxon>
    </lineage>
</organism>